<evidence type="ECO:0000313" key="1">
    <source>
        <dbReference type="EMBL" id="CAG5180938.1"/>
    </source>
</evidence>
<evidence type="ECO:0000313" key="2">
    <source>
        <dbReference type="Proteomes" id="UP000676310"/>
    </source>
</evidence>
<comment type="caution">
    <text evidence="1">The sequence shown here is derived from an EMBL/GenBank/DDBJ whole genome shotgun (WGS) entry which is preliminary data.</text>
</comment>
<dbReference type="AlphaFoldDB" id="A0A8J2N5H3"/>
<dbReference type="GeneID" id="67021742"/>
<gene>
    <name evidence="1" type="ORF">ALTATR162_LOCUS9512</name>
</gene>
<evidence type="ECO:0008006" key="3">
    <source>
        <dbReference type="Google" id="ProtNLM"/>
    </source>
</evidence>
<dbReference type="EMBL" id="CAJRGZ010000025">
    <property type="protein sequence ID" value="CAG5180938.1"/>
    <property type="molecule type" value="Genomic_DNA"/>
</dbReference>
<name>A0A8J2N5H3_9PLEO</name>
<accession>A0A8J2N5H3</accession>
<keyword evidence="2" id="KW-1185">Reference proteome</keyword>
<reference evidence="1" key="1">
    <citation type="submission" date="2021-05" db="EMBL/GenBank/DDBJ databases">
        <authorList>
            <person name="Stam R."/>
        </authorList>
    </citation>
    <scope>NUCLEOTIDE SEQUENCE</scope>
    <source>
        <strain evidence="1">CS162</strain>
    </source>
</reference>
<sequence length="463" mass="52677">MSQSPGCISAPVVNLAYTPSTPSSPPPSCSNDNDKPLPSYLSRHIKLGFTQDDVAALISSIDSSQAPPSSSDATLAHLPAELLLQILEHVPVDHVLDWRLRTELVGYMGARHESVMQDLEEEEYEAVHLLEAEYVRIEEGGKMGGEDEERGKRPVWSGTHAVFKIKDEWYRAFRQISGAEARGGHAINAADSQWFSVLDLLELRREERFGQLRWCIRLDHAVLDLDFPCVKDRLHFDLDINLHTGLIRVAWQDMLIRFLKTERALRLLLEEKRDATFTFSHLEDCLRSTRRTRLINSLTTSKDDNAIRWALRPLRPLFGTPADRHTSPLSNTEHDATRQLLLLRRTASLTASQLTYLHTLHTTYLTLEASVQSLDDTYTEFKSYMSMPGFQTTILLPSMINNAKRVPRNPVAWSDELRQKIECQVARWKQQRDVMEKVRALLEGSCEAMAVPEDGFDELGSDF</sequence>
<organism evidence="1 2">
    <name type="scientific">Alternaria atra</name>
    <dbReference type="NCBI Taxonomy" id="119953"/>
    <lineage>
        <taxon>Eukaryota</taxon>
        <taxon>Fungi</taxon>
        <taxon>Dikarya</taxon>
        <taxon>Ascomycota</taxon>
        <taxon>Pezizomycotina</taxon>
        <taxon>Dothideomycetes</taxon>
        <taxon>Pleosporomycetidae</taxon>
        <taxon>Pleosporales</taxon>
        <taxon>Pleosporineae</taxon>
        <taxon>Pleosporaceae</taxon>
        <taxon>Alternaria</taxon>
        <taxon>Alternaria sect. Ulocladioides</taxon>
    </lineage>
</organism>
<dbReference type="Proteomes" id="UP000676310">
    <property type="component" value="Unassembled WGS sequence"/>
</dbReference>
<protein>
    <recommendedName>
        <fullName evidence="3">F-box domain-containing protein</fullName>
    </recommendedName>
</protein>
<proteinExistence type="predicted"/>
<dbReference type="OrthoDB" id="3695298at2759"/>
<dbReference type="RefSeq" id="XP_043173081.1">
    <property type="nucleotide sequence ID" value="XM_043317146.1"/>
</dbReference>